<reference evidence="16 17" key="1">
    <citation type="journal article" date="2013" name="Nature">
        <title>Insights into bilaterian evolution from three spiralian genomes.</title>
        <authorList>
            <person name="Simakov O."/>
            <person name="Marletaz F."/>
            <person name="Cho S.J."/>
            <person name="Edsinger-Gonzales E."/>
            <person name="Havlak P."/>
            <person name="Hellsten U."/>
            <person name="Kuo D.H."/>
            <person name="Larsson T."/>
            <person name="Lv J."/>
            <person name="Arendt D."/>
            <person name="Savage R."/>
            <person name="Osoegawa K."/>
            <person name="de Jong P."/>
            <person name="Grimwood J."/>
            <person name="Chapman J.A."/>
            <person name="Shapiro H."/>
            <person name="Aerts A."/>
            <person name="Otillar R.P."/>
            <person name="Terry A.Y."/>
            <person name="Boore J.L."/>
            <person name="Grigoriev I.V."/>
            <person name="Lindberg D.R."/>
            <person name="Seaver E.C."/>
            <person name="Weisblat D.A."/>
            <person name="Putnam N.H."/>
            <person name="Rokhsar D.S."/>
        </authorList>
    </citation>
    <scope>NUCLEOTIDE SEQUENCE [LARGE SCALE GENOMIC DNA]</scope>
</reference>
<dbReference type="GeneID" id="20233609"/>
<dbReference type="KEGG" id="lgi:LOTGIDRAFT_134818"/>
<evidence type="ECO:0000259" key="15">
    <source>
        <dbReference type="Pfam" id="PF01207"/>
    </source>
</evidence>
<dbReference type="CDD" id="cd02801">
    <property type="entry name" value="DUS_like_FMN"/>
    <property type="match status" value="1"/>
</dbReference>
<dbReference type="PANTHER" id="PTHR11082:SF31">
    <property type="entry name" value="TRNA-DIHYDROURIDINE(20A_20B) SYNTHASE [NAD(P)+]-LIKE"/>
    <property type="match status" value="1"/>
</dbReference>
<dbReference type="EMBL" id="KB203946">
    <property type="protein sequence ID" value="ESO82322.1"/>
    <property type="molecule type" value="Genomic_DNA"/>
</dbReference>
<dbReference type="CTD" id="20233609"/>
<comment type="catalytic activity">
    <reaction evidence="8">
        <text>5,6-dihydrouridine(20a) in tRNA + NAD(+) = uridine(20a) in tRNA + NADH + H(+)</text>
        <dbReference type="Rhea" id="RHEA:53348"/>
        <dbReference type="Rhea" id="RHEA-COMP:13535"/>
        <dbReference type="Rhea" id="RHEA-COMP:13536"/>
        <dbReference type="ChEBI" id="CHEBI:15378"/>
        <dbReference type="ChEBI" id="CHEBI:57540"/>
        <dbReference type="ChEBI" id="CHEBI:57945"/>
        <dbReference type="ChEBI" id="CHEBI:65315"/>
        <dbReference type="ChEBI" id="CHEBI:74443"/>
        <dbReference type="EC" id="1.3.1.90"/>
    </reaction>
    <physiologicalReaction direction="right-to-left" evidence="8">
        <dbReference type="Rhea" id="RHEA:53350"/>
    </physiologicalReaction>
</comment>
<protein>
    <recommendedName>
        <fullName evidence="12">tRNA-dihydrouridine synthase</fullName>
        <ecNumber evidence="12">1.3.1.-</ecNumber>
    </recommendedName>
</protein>
<evidence type="ECO:0000256" key="11">
    <source>
        <dbReference type="ARBA" id="ARBA00060741"/>
    </source>
</evidence>
<feature type="binding site" evidence="14">
    <location>
        <begin position="242"/>
        <end position="243"/>
    </location>
    <ligand>
        <name>FMN</name>
        <dbReference type="ChEBI" id="CHEBI:58210"/>
    </ligand>
</feature>
<dbReference type="Gene3D" id="3.20.20.70">
    <property type="entry name" value="Aldolase class I"/>
    <property type="match status" value="1"/>
</dbReference>
<evidence type="ECO:0000256" key="9">
    <source>
        <dbReference type="ARBA" id="ARBA00051932"/>
    </source>
</evidence>
<evidence type="ECO:0000313" key="17">
    <source>
        <dbReference type="Proteomes" id="UP000030746"/>
    </source>
</evidence>
<dbReference type="OMA" id="QRPHHDI"/>
<evidence type="ECO:0000256" key="2">
    <source>
        <dbReference type="ARBA" id="ARBA00002468"/>
    </source>
</evidence>
<comment type="similarity">
    <text evidence="11">Belongs to the Dus family. Dus4 subfamily.</text>
</comment>
<dbReference type="GO" id="GO:0102267">
    <property type="term" value="F:tRNA-dihydrouridine20b synthase activity"/>
    <property type="evidence" value="ECO:0007669"/>
    <property type="project" value="RHEA"/>
</dbReference>
<organism evidence="16 17">
    <name type="scientific">Lottia gigantea</name>
    <name type="common">Giant owl limpet</name>
    <dbReference type="NCBI Taxonomy" id="225164"/>
    <lineage>
        <taxon>Eukaryota</taxon>
        <taxon>Metazoa</taxon>
        <taxon>Spiralia</taxon>
        <taxon>Lophotrochozoa</taxon>
        <taxon>Mollusca</taxon>
        <taxon>Gastropoda</taxon>
        <taxon>Patellogastropoda</taxon>
        <taxon>Lottioidea</taxon>
        <taxon>Lottiidae</taxon>
        <taxon>Lottia</taxon>
    </lineage>
</organism>
<comment type="catalytic activity">
    <reaction evidence="9">
        <text>5,6-dihydrouridine(20b) in tRNA + NAD(+) = uridine(20b) in tRNA + NADH + H(+)</text>
        <dbReference type="Rhea" id="RHEA:53352"/>
        <dbReference type="Rhea" id="RHEA-COMP:13537"/>
        <dbReference type="Rhea" id="RHEA-COMP:13538"/>
        <dbReference type="ChEBI" id="CHEBI:15378"/>
        <dbReference type="ChEBI" id="CHEBI:57540"/>
        <dbReference type="ChEBI" id="CHEBI:57945"/>
        <dbReference type="ChEBI" id="CHEBI:65315"/>
        <dbReference type="ChEBI" id="CHEBI:74443"/>
        <dbReference type="EC" id="1.3.1.90"/>
    </reaction>
    <physiologicalReaction direction="right-to-left" evidence="9">
        <dbReference type="Rhea" id="RHEA:53354"/>
    </physiologicalReaction>
</comment>
<keyword evidence="14" id="KW-0547">Nucleotide-binding</keyword>
<accession>V3ZE30</accession>
<keyword evidence="17" id="KW-1185">Reference proteome</keyword>
<name>V3ZE30_LOTGI</name>
<comment type="catalytic activity">
    <reaction evidence="10">
        <text>5,6-dihydrouridine(20a) in tRNA + NADP(+) = uridine(20a) in tRNA + NADPH + H(+)</text>
        <dbReference type="Rhea" id="RHEA:53344"/>
        <dbReference type="Rhea" id="RHEA-COMP:13535"/>
        <dbReference type="Rhea" id="RHEA-COMP:13536"/>
        <dbReference type="ChEBI" id="CHEBI:15378"/>
        <dbReference type="ChEBI" id="CHEBI:57783"/>
        <dbReference type="ChEBI" id="CHEBI:58349"/>
        <dbReference type="ChEBI" id="CHEBI:65315"/>
        <dbReference type="ChEBI" id="CHEBI:74443"/>
        <dbReference type="EC" id="1.3.1.90"/>
    </reaction>
    <physiologicalReaction direction="right-to-left" evidence="10">
        <dbReference type="Rhea" id="RHEA:53346"/>
    </physiologicalReaction>
</comment>
<keyword evidence="3 12" id="KW-0285">Flavoprotein</keyword>
<evidence type="ECO:0000256" key="14">
    <source>
        <dbReference type="PIRSR" id="PIRSR006621-2"/>
    </source>
</evidence>
<dbReference type="RefSeq" id="XP_009066984.1">
    <property type="nucleotide sequence ID" value="XM_009068736.1"/>
</dbReference>
<dbReference type="EC" id="1.3.1.-" evidence="12"/>
<comment type="catalytic activity">
    <reaction evidence="7">
        <text>5,6-dihydrouridine(20b) in tRNA + NADP(+) = uridine(20b) in tRNA + NADPH + H(+)</text>
        <dbReference type="Rhea" id="RHEA:53356"/>
        <dbReference type="Rhea" id="RHEA-COMP:13537"/>
        <dbReference type="Rhea" id="RHEA-COMP:13538"/>
        <dbReference type="ChEBI" id="CHEBI:15378"/>
        <dbReference type="ChEBI" id="CHEBI:57783"/>
        <dbReference type="ChEBI" id="CHEBI:58349"/>
        <dbReference type="ChEBI" id="CHEBI:65315"/>
        <dbReference type="ChEBI" id="CHEBI:74443"/>
        <dbReference type="EC" id="1.3.1.90"/>
    </reaction>
    <physiologicalReaction direction="right-to-left" evidence="7">
        <dbReference type="Rhea" id="RHEA:53358"/>
    </physiologicalReaction>
</comment>
<evidence type="ECO:0000256" key="1">
    <source>
        <dbReference type="ARBA" id="ARBA00001917"/>
    </source>
</evidence>
<comment type="cofactor">
    <cofactor evidence="1 12 14">
        <name>FMN</name>
        <dbReference type="ChEBI" id="CHEBI:58210"/>
    </cofactor>
</comment>
<dbReference type="HOGENOM" id="CLU_013299_4_2_1"/>
<dbReference type="AlphaFoldDB" id="V3ZE30"/>
<dbReference type="STRING" id="225164.V3ZE30"/>
<dbReference type="OrthoDB" id="9977870at2759"/>
<keyword evidence="4 12" id="KW-0288">FMN</keyword>
<evidence type="ECO:0000256" key="8">
    <source>
        <dbReference type="ARBA" id="ARBA00051779"/>
    </source>
</evidence>
<feature type="domain" description="DUS-like FMN-binding" evidence="15">
    <location>
        <begin position="33"/>
        <end position="291"/>
    </location>
</feature>
<dbReference type="PANTHER" id="PTHR11082">
    <property type="entry name" value="TRNA-DIHYDROURIDINE SYNTHASE"/>
    <property type="match status" value="1"/>
</dbReference>
<proteinExistence type="inferred from homology"/>
<gene>
    <name evidence="16" type="ORF">LOTGIDRAFT_134818</name>
</gene>
<evidence type="ECO:0000256" key="10">
    <source>
        <dbReference type="ARBA" id="ARBA00052996"/>
    </source>
</evidence>
<dbReference type="InterPro" id="IPR013785">
    <property type="entry name" value="Aldolase_TIM"/>
</dbReference>
<feature type="binding site" evidence="14">
    <location>
        <position position="188"/>
    </location>
    <ligand>
        <name>FMN</name>
        <dbReference type="ChEBI" id="CHEBI:58210"/>
    </ligand>
</feature>
<dbReference type="SUPFAM" id="SSF51395">
    <property type="entry name" value="FMN-linked oxidoreductases"/>
    <property type="match status" value="1"/>
</dbReference>
<feature type="binding site" evidence="14">
    <location>
        <begin position="35"/>
        <end position="37"/>
    </location>
    <ligand>
        <name>FMN</name>
        <dbReference type="ChEBI" id="CHEBI:58210"/>
    </ligand>
</feature>
<comment type="function">
    <text evidence="2 12">Catalyzes the synthesis of dihydrouridine, a modified base found in the D-loop of most tRNAs.</text>
</comment>
<dbReference type="PIRSF" id="PIRSF006621">
    <property type="entry name" value="Dus"/>
    <property type="match status" value="1"/>
</dbReference>
<dbReference type="InterPro" id="IPR035587">
    <property type="entry name" value="DUS-like_FMN-bd"/>
</dbReference>
<evidence type="ECO:0000256" key="4">
    <source>
        <dbReference type="ARBA" id="ARBA00022643"/>
    </source>
</evidence>
<comment type="similarity">
    <text evidence="12">Belongs to the dus family.</text>
</comment>
<evidence type="ECO:0000256" key="6">
    <source>
        <dbReference type="ARBA" id="ARBA00023002"/>
    </source>
</evidence>
<evidence type="ECO:0000256" key="5">
    <source>
        <dbReference type="ARBA" id="ARBA00022694"/>
    </source>
</evidence>
<feature type="active site" description="Proton donor" evidence="13">
    <location>
        <position position="118"/>
    </location>
</feature>
<dbReference type="Proteomes" id="UP000030746">
    <property type="component" value="Unassembled WGS sequence"/>
</dbReference>
<feature type="binding site" evidence="14">
    <location>
        <position position="89"/>
    </location>
    <ligand>
        <name>FMN</name>
        <dbReference type="ChEBI" id="CHEBI:58210"/>
    </ligand>
</feature>
<evidence type="ECO:0000256" key="7">
    <source>
        <dbReference type="ARBA" id="ARBA00050434"/>
    </source>
</evidence>
<evidence type="ECO:0000313" key="16">
    <source>
        <dbReference type="EMBL" id="ESO82322.1"/>
    </source>
</evidence>
<keyword evidence="6 12" id="KW-0560">Oxidoreductase</keyword>
<sequence length="320" mass="35746">MEIVTTDSVSIVETPTWKRPLELLNSGETVKICAPMVRYSKLAFRMLVRQYDCDLAFTPMIVSDSFIKSVRARDSDFSTCKGDRPLIVQFAANNSTDLATAAEIVYPFSDGIDLNCGCPQKWAMADGYGSSLIYKSELLCDMIKQTRNRVPDTDFTVSIKIRIHPDIRQTVDLCQKAEQCGVSFISVHGRTKDERTNPVNIEAIRSINDSVGIPVIANGDIKTLQDVKHVVTETGVNGVMAARGILTNPTMYTGSDVTSIQCIKQWCDLALDLGTPFPIFHHHLIYMMEKLLCRSERRIFNSLVSTTGVLEFLKDNYNIS</sequence>
<dbReference type="FunFam" id="3.20.20.70:FF:000100">
    <property type="entry name" value="tRNA-dihydrouridine synthase"/>
    <property type="match status" value="1"/>
</dbReference>
<dbReference type="Pfam" id="PF01207">
    <property type="entry name" value="Dus"/>
    <property type="match status" value="1"/>
</dbReference>
<dbReference type="InterPro" id="IPR018517">
    <property type="entry name" value="tRNA_hU_synthase_CS"/>
</dbReference>
<dbReference type="GO" id="GO:0050660">
    <property type="term" value="F:flavin adenine dinucleotide binding"/>
    <property type="evidence" value="ECO:0007669"/>
    <property type="project" value="InterPro"/>
</dbReference>
<dbReference type="InterPro" id="IPR001269">
    <property type="entry name" value="DUS_fam"/>
</dbReference>
<evidence type="ECO:0000256" key="3">
    <source>
        <dbReference type="ARBA" id="ARBA00022630"/>
    </source>
</evidence>
<dbReference type="GO" id="GO:0102266">
    <property type="term" value="F:tRNA-dihydrouridine20a synthase activity"/>
    <property type="evidence" value="ECO:0007669"/>
    <property type="project" value="UniProtKB-EC"/>
</dbReference>
<keyword evidence="5 12" id="KW-0819">tRNA processing</keyword>
<evidence type="ECO:0000256" key="12">
    <source>
        <dbReference type="PIRNR" id="PIRNR006621"/>
    </source>
</evidence>
<evidence type="ECO:0000256" key="13">
    <source>
        <dbReference type="PIRSR" id="PIRSR006621-1"/>
    </source>
</evidence>
<dbReference type="PROSITE" id="PS01136">
    <property type="entry name" value="UPF0034"/>
    <property type="match status" value="1"/>
</dbReference>